<dbReference type="PANTHER" id="PTHR43597">
    <property type="entry name" value="SULFUR ACCEPTOR PROTEIN CSDE"/>
    <property type="match status" value="1"/>
</dbReference>
<organism evidence="3 4">
    <name type="scientific">Candidatus Thiodiazotropha endolucinida</name>
    <dbReference type="NCBI Taxonomy" id="1655433"/>
    <lineage>
        <taxon>Bacteria</taxon>
        <taxon>Pseudomonadati</taxon>
        <taxon>Pseudomonadota</taxon>
        <taxon>Gammaproteobacteria</taxon>
        <taxon>Chromatiales</taxon>
        <taxon>Sedimenticolaceae</taxon>
        <taxon>Candidatus Thiodiazotropha</taxon>
    </lineage>
</organism>
<dbReference type="OrthoDB" id="9799320at2"/>
<dbReference type="AlphaFoldDB" id="A0A7Z0VPU4"/>
<comment type="similarity">
    <text evidence="1">Belongs to the SufE family.</text>
</comment>
<keyword evidence="4" id="KW-1185">Reference proteome</keyword>
<dbReference type="SUPFAM" id="SSF82649">
    <property type="entry name" value="SufE/NifU"/>
    <property type="match status" value="1"/>
</dbReference>
<dbReference type="InterPro" id="IPR003808">
    <property type="entry name" value="Fe-S_metab-assoc_dom"/>
</dbReference>
<gene>
    <name evidence="3" type="primary">sufE</name>
    <name evidence="3" type="ORF">CODIS_07340</name>
</gene>
<sequence>MSEIDEIVENFEFFDDWDGRYQYLIELGEALPAMPDVLKVEENWVKPCMSTVHVSAHRDEDNPALIYFIGDCDTAIIKGVLALLIDLLSHRTLSEIHELDVDALFTRLKLQEHLSPSRHVGIYAIVEKMIERAEALSKVETSKLEPTILS</sequence>
<dbReference type="Gene3D" id="3.90.1010.10">
    <property type="match status" value="1"/>
</dbReference>
<dbReference type="Pfam" id="PF02657">
    <property type="entry name" value="SufE"/>
    <property type="match status" value="1"/>
</dbReference>
<dbReference type="EMBL" id="MARB01000003">
    <property type="protein sequence ID" value="ODJ89121.1"/>
    <property type="molecule type" value="Genomic_DNA"/>
</dbReference>
<evidence type="ECO:0000256" key="1">
    <source>
        <dbReference type="ARBA" id="ARBA00010282"/>
    </source>
</evidence>
<accession>A0A7Z0VPU4</accession>
<feature type="domain" description="Fe-S metabolism associated" evidence="2">
    <location>
        <begin position="8"/>
        <end position="130"/>
    </location>
</feature>
<proteinExistence type="inferred from homology"/>
<evidence type="ECO:0000313" key="3">
    <source>
        <dbReference type="EMBL" id="ODJ89121.1"/>
    </source>
</evidence>
<dbReference type="PANTHER" id="PTHR43597:SF5">
    <property type="entry name" value="SUFE-LIKE PROTEIN 2, CHLOROPLASTIC"/>
    <property type="match status" value="1"/>
</dbReference>
<evidence type="ECO:0000313" key="4">
    <source>
        <dbReference type="Proteomes" id="UP000094769"/>
    </source>
</evidence>
<dbReference type="RefSeq" id="WP_069121345.1">
    <property type="nucleotide sequence ID" value="NZ_MARB01000003.1"/>
</dbReference>
<comment type="caution">
    <text evidence="3">The sequence shown here is derived from an EMBL/GenBank/DDBJ whole genome shotgun (WGS) entry which is preliminary data.</text>
</comment>
<evidence type="ECO:0000259" key="2">
    <source>
        <dbReference type="Pfam" id="PF02657"/>
    </source>
</evidence>
<reference evidence="3 4" key="1">
    <citation type="submission" date="2016-06" db="EMBL/GenBank/DDBJ databases">
        <title>Genome sequence of endosymbiont of Candidatus Endolucinida thiodiazotropha.</title>
        <authorList>
            <person name="Poehlein A."/>
            <person name="Koenig S."/>
            <person name="Heiden S.E."/>
            <person name="Thuermer A."/>
            <person name="Voget S."/>
            <person name="Daniel R."/>
            <person name="Markert S."/>
            <person name="Gros O."/>
            <person name="Schweder T."/>
        </authorList>
    </citation>
    <scope>NUCLEOTIDE SEQUENCE [LARGE SCALE GENOMIC DNA]</scope>
    <source>
        <strain evidence="3 4">COS</strain>
    </source>
</reference>
<protein>
    <submittedName>
        <fullName evidence="3">Cysteine desulfuration protein SufE</fullName>
    </submittedName>
</protein>
<name>A0A7Z0VPU4_9GAMM</name>
<dbReference type="Proteomes" id="UP000094769">
    <property type="component" value="Unassembled WGS sequence"/>
</dbReference>